<proteinExistence type="predicted"/>
<geneLocation type="plasmid" evidence="3">
    <name>pri-1</name>
</geneLocation>
<evidence type="ECO:0000313" key="2">
    <source>
        <dbReference type="EMBL" id="ANJ76259.1"/>
    </source>
</evidence>
<dbReference type="Proteomes" id="UP000078572">
    <property type="component" value="Plasmid pRI-1"/>
</dbReference>
<evidence type="ECO:0000256" key="1">
    <source>
        <dbReference type="SAM" id="SignalP"/>
    </source>
</evidence>
<feature type="chain" id="PRO_5008251097" evidence="1">
    <location>
        <begin position="22"/>
        <end position="184"/>
    </location>
</feature>
<keyword evidence="3" id="KW-1185">Reference proteome</keyword>
<organism evidence="2 3">
    <name type="scientific">Ralstonia insidiosa</name>
    <dbReference type="NCBI Taxonomy" id="190721"/>
    <lineage>
        <taxon>Bacteria</taxon>
        <taxon>Pseudomonadati</taxon>
        <taxon>Pseudomonadota</taxon>
        <taxon>Betaproteobacteria</taxon>
        <taxon>Burkholderiales</taxon>
        <taxon>Burkholderiaceae</taxon>
        <taxon>Ralstonia</taxon>
    </lineage>
</organism>
<reference evidence="3" key="1">
    <citation type="submission" date="2016-06" db="EMBL/GenBank/DDBJ databases">
        <authorList>
            <person name="Xu Y."/>
            <person name="Nagy A."/>
            <person name="Yan X."/>
            <person name="Kim S.W."/>
            <person name="Haley B."/>
            <person name="Liu N.T."/>
            <person name="Nou X."/>
        </authorList>
    </citation>
    <scope>NUCLEOTIDE SEQUENCE [LARGE SCALE GENOMIC DNA]</scope>
    <source>
        <strain evidence="3">ATCC 49129</strain>
        <plasmid evidence="3">pri-1</plasmid>
    </source>
</reference>
<name>A0A192A793_9RALS</name>
<feature type="signal peptide" evidence="1">
    <location>
        <begin position="1"/>
        <end position="21"/>
    </location>
</feature>
<dbReference type="GeneID" id="61529695"/>
<dbReference type="EMBL" id="CP016024">
    <property type="protein sequence ID" value="ANJ76259.1"/>
    <property type="molecule type" value="Genomic_DNA"/>
</dbReference>
<keyword evidence="2" id="KW-0614">Plasmid</keyword>
<protein>
    <submittedName>
        <fullName evidence="2">Uncharacterized protein</fullName>
    </submittedName>
</protein>
<accession>A0A192A793</accession>
<sequence length="184" mass="19006">MKTLPLTLAVAMLATGMNAYAAGALTELELLSSAANAYAAINATALYDGADVRERVMTIPHGSSYGQSLHPSTDALKAMGYLPPGASGGDVSLEFTPSGCNKGKAHKCSLIVYATVAGATKSRSWPIRYDEQVPVRVQAMPVSCASGGGSDIVSGGKVDCRRGGQINWELVGRKATNGETQVGK</sequence>
<keyword evidence="1" id="KW-0732">Signal</keyword>
<evidence type="ECO:0000313" key="3">
    <source>
        <dbReference type="Proteomes" id="UP000078572"/>
    </source>
</evidence>
<dbReference type="RefSeq" id="WP_024979484.1">
    <property type="nucleotide sequence ID" value="NZ_CP016024.1"/>
</dbReference>
<dbReference type="AlphaFoldDB" id="A0A192A793"/>
<gene>
    <name evidence="2" type="ORF">A9Y76_27000</name>
</gene>